<keyword evidence="2" id="KW-1185">Reference proteome</keyword>
<name>A0A098L9K4_9BACT</name>
<organism evidence="1 2">
    <name type="scientific">Sporocytophaga myxococcoides</name>
    <dbReference type="NCBI Taxonomy" id="153721"/>
    <lineage>
        <taxon>Bacteria</taxon>
        <taxon>Pseudomonadati</taxon>
        <taxon>Bacteroidota</taxon>
        <taxon>Cytophagia</taxon>
        <taxon>Cytophagales</taxon>
        <taxon>Cytophagaceae</taxon>
        <taxon>Sporocytophaga</taxon>
    </lineage>
</organism>
<accession>A0A098L9K4</accession>
<dbReference type="eggNOG" id="ENOG502Z8HB">
    <property type="taxonomic scope" value="Bacteria"/>
</dbReference>
<dbReference type="SUPFAM" id="SSF55729">
    <property type="entry name" value="Acyl-CoA N-acyltransferases (Nat)"/>
    <property type="match status" value="1"/>
</dbReference>
<dbReference type="InterPro" id="IPR016181">
    <property type="entry name" value="Acyl_CoA_acyltransferase"/>
</dbReference>
<evidence type="ECO:0000313" key="1">
    <source>
        <dbReference type="EMBL" id="GAL83074.1"/>
    </source>
</evidence>
<reference evidence="1 2" key="1">
    <citation type="submission" date="2014-09" db="EMBL/GenBank/DDBJ databases">
        <title>Sporocytophaga myxococcoides PG-01 genome sequencing.</title>
        <authorList>
            <person name="Liu L."/>
            <person name="Gao P.J."/>
            <person name="Chen G.J."/>
            <person name="Wang L.S."/>
        </authorList>
    </citation>
    <scope>NUCLEOTIDE SEQUENCE [LARGE SCALE GENOMIC DNA]</scope>
    <source>
        <strain evidence="1 2">PG-01</strain>
    </source>
</reference>
<dbReference type="Proteomes" id="UP000030185">
    <property type="component" value="Unassembled WGS sequence"/>
</dbReference>
<sequence>MFNPNVYAIVAEDELGTIQGGIRVHIADKDHLLPVEEAVGEMDPKIFEIVREFSHSGTGELCGLWNSKAVAGLGISLLLIRAGISIVNQINLSSLFTICADYTMPMVSRVGFIVEDQLGNKGEFIYPNENYIARVLRRMNAITLDTAQELDRNRILDLRNKPNQVFKEEGSKGLIELNYQLTIPKKH</sequence>
<protein>
    <submittedName>
        <fullName evidence="1">Uncharacterized protein</fullName>
    </submittedName>
</protein>
<dbReference type="STRING" id="153721.MYP_300"/>
<dbReference type="EMBL" id="BBLT01000001">
    <property type="protein sequence ID" value="GAL83074.1"/>
    <property type="molecule type" value="Genomic_DNA"/>
</dbReference>
<gene>
    <name evidence="1" type="ORF">MYP_300</name>
</gene>
<dbReference type="AlphaFoldDB" id="A0A098L9K4"/>
<proteinExistence type="predicted"/>
<comment type="caution">
    <text evidence="1">The sequence shown here is derived from an EMBL/GenBank/DDBJ whole genome shotgun (WGS) entry which is preliminary data.</text>
</comment>
<evidence type="ECO:0000313" key="2">
    <source>
        <dbReference type="Proteomes" id="UP000030185"/>
    </source>
</evidence>